<protein>
    <recommendedName>
        <fullName evidence="2">RecF/RecN/SMC N-terminal domain-containing protein</fullName>
    </recommendedName>
</protein>
<evidence type="ECO:0008006" key="2">
    <source>
        <dbReference type="Google" id="ProtNLM"/>
    </source>
</evidence>
<accession>X0TJK9</accession>
<dbReference type="SUPFAM" id="SSF52540">
    <property type="entry name" value="P-loop containing nucleoside triphosphate hydrolases"/>
    <property type="match status" value="1"/>
</dbReference>
<dbReference type="InterPro" id="IPR027417">
    <property type="entry name" value="P-loop_NTPase"/>
</dbReference>
<dbReference type="Gene3D" id="3.40.50.300">
    <property type="entry name" value="P-loop containing nucleotide triphosphate hydrolases"/>
    <property type="match status" value="1"/>
</dbReference>
<evidence type="ECO:0000313" key="1">
    <source>
        <dbReference type="EMBL" id="GAF76280.1"/>
    </source>
</evidence>
<dbReference type="PANTHER" id="PTHR32114">
    <property type="entry name" value="ABC TRANSPORTER ABCH.3"/>
    <property type="match status" value="1"/>
</dbReference>
<name>X0TJK9_9ZZZZ</name>
<dbReference type="PANTHER" id="PTHR32114:SF2">
    <property type="entry name" value="ABC TRANSPORTER ABCH.3"/>
    <property type="match status" value="1"/>
</dbReference>
<dbReference type="EMBL" id="BARS01005628">
    <property type="protein sequence ID" value="GAF76280.1"/>
    <property type="molecule type" value="Genomic_DNA"/>
</dbReference>
<comment type="caution">
    <text evidence="1">The sequence shown here is derived from an EMBL/GenBank/DDBJ whole genome shotgun (WGS) entry which is preliminary data.</text>
</comment>
<organism evidence="1">
    <name type="scientific">marine sediment metagenome</name>
    <dbReference type="NCBI Taxonomy" id="412755"/>
    <lineage>
        <taxon>unclassified sequences</taxon>
        <taxon>metagenomes</taxon>
        <taxon>ecological metagenomes</taxon>
    </lineage>
</organism>
<gene>
    <name evidence="1" type="ORF">S01H1_11041</name>
</gene>
<reference evidence="1" key="1">
    <citation type="journal article" date="2014" name="Front. Microbiol.">
        <title>High frequency of phylogenetically diverse reductive dehalogenase-homologous genes in deep subseafloor sedimentary metagenomes.</title>
        <authorList>
            <person name="Kawai M."/>
            <person name="Futagami T."/>
            <person name="Toyoda A."/>
            <person name="Takaki Y."/>
            <person name="Nishi S."/>
            <person name="Hori S."/>
            <person name="Arai W."/>
            <person name="Tsubouchi T."/>
            <person name="Morono Y."/>
            <person name="Uchiyama I."/>
            <person name="Ito T."/>
            <person name="Fujiyama A."/>
            <person name="Inagaki F."/>
            <person name="Takami H."/>
        </authorList>
    </citation>
    <scope>NUCLEOTIDE SEQUENCE</scope>
    <source>
        <strain evidence="1">Expedition CK06-06</strain>
    </source>
</reference>
<sequence>MIYNTLSDEKVELNWEQDYMIRVKDHKGVREFRQLSGGEQMCAALSVQLALAKEFSNVGIAIFDEPTSNLDETRCDFLADTIGKVRDEYGFNQLFIISHDETFSSITEQEIHLKKIKGKTSLA</sequence>
<proteinExistence type="predicted"/>
<dbReference type="AlphaFoldDB" id="X0TJK9"/>